<reference evidence="4" key="1">
    <citation type="submission" date="2013-03" db="EMBL/GenBank/DDBJ databases">
        <title>The Genome Sequence of Anopheles christyi ACHKN1017.</title>
        <authorList>
            <consortium name="The Broad Institute Genomics Platform"/>
            <person name="Neafsey D.E."/>
            <person name="Besansky N."/>
            <person name="Walker B."/>
            <person name="Young S.K."/>
            <person name="Zeng Q."/>
            <person name="Gargeya S."/>
            <person name="Fitzgerald M."/>
            <person name="Haas B."/>
            <person name="Abouelleil A."/>
            <person name="Allen A.W."/>
            <person name="Alvarado L."/>
            <person name="Arachchi H.M."/>
            <person name="Berlin A.M."/>
            <person name="Chapman S.B."/>
            <person name="Gainer-Dewar J."/>
            <person name="Goldberg J."/>
            <person name="Griggs A."/>
            <person name="Gujja S."/>
            <person name="Hansen M."/>
            <person name="Howarth C."/>
            <person name="Imamovic A."/>
            <person name="Ireland A."/>
            <person name="Larimer J."/>
            <person name="McCowan C."/>
            <person name="Murphy C."/>
            <person name="Pearson M."/>
            <person name="Poon T.W."/>
            <person name="Priest M."/>
            <person name="Roberts A."/>
            <person name="Saif S."/>
            <person name="Shea T."/>
            <person name="Sisk P."/>
            <person name="Sykes S."/>
            <person name="Wortman J."/>
            <person name="Nusbaum C."/>
            <person name="Birren B."/>
        </authorList>
    </citation>
    <scope>NUCLEOTIDE SEQUENCE [LARGE SCALE GENOMIC DNA]</scope>
    <source>
        <strain evidence="4">ACHKN1017</strain>
    </source>
</reference>
<evidence type="ECO:0000313" key="4">
    <source>
        <dbReference type="Proteomes" id="UP000075881"/>
    </source>
</evidence>
<feature type="signal peptide" evidence="2">
    <location>
        <begin position="1"/>
        <end position="25"/>
    </location>
</feature>
<protein>
    <recommendedName>
        <fullName evidence="5">Ig-like domain-containing protein</fullName>
    </recommendedName>
</protein>
<keyword evidence="2" id="KW-0732">Signal</keyword>
<keyword evidence="1" id="KW-0812">Transmembrane</keyword>
<dbReference type="Proteomes" id="UP000075881">
    <property type="component" value="Unassembled WGS sequence"/>
</dbReference>
<organism evidence="3 4">
    <name type="scientific">Anopheles christyi</name>
    <dbReference type="NCBI Taxonomy" id="43041"/>
    <lineage>
        <taxon>Eukaryota</taxon>
        <taxon>Metazoa</taxon>
        <taxon>Ecdysozoa</taxon>
        <taxon>Arthropoda</taxon>
        <taxon>Hexapoda</taxon>
        <taxon>Insecta</taxon>
        <taxon>Pterygota</taxon>
        <taxon>Neoptera</taxon>
        <taxon>Endopterygota</taxon>
        <taxon>Diptera</taxon>
        <taxon>Nematocera</taxon>
        <taxon>Culicoidea</taxon>
        <taxon>Culicidae</taxon>
        <taxon>Anophelinae</taxon>
        <taxon>Anopheles</taxon>
    </lineage>
</organism>
<accession>A0A182JXP1</accession>
<dbReference type="VEuPathDB" id="VectorBase:ACHR003273"/>
<evidence type="ECO:0000256" key="1">
    <source>
        <dbReference type="SAM" id="Phobius"/>
    </source>
</evidence>
<reference evidence="3" key="2">
    <citation type="submission" date="2020-05" db="UniProtKB">
        <authorList>
            <consortium name="EnsemblMetazoa"/>
        </authorList>
    </citation>
    <scope>IDENTIFICATION</scope>
    <source>
        <strain evidence="3">ACHKN1017</strain>
    </source>
</reference>
<evidence type="ECO:0000313" key="3">
    <source>
        <dbReference type="EnsemblMetazoa" id="ACHR003273-PA"/>
    </source>
</evidence>
<keyword evidence="1" id="KW-1133">Transmembrane helix</keyword>
<dbReference type="EnsemblMetazoa" id="ACHR003273-RA">
    <property type="protein sequence ID" value="ACHR003273-PA"/>
    <property type="gene ID" value="ACHR003273"/>
</dbReference>
<dbReference type="STRING" id="43041.A0A182JXP1"/>
<feature type="chain" id="PRO_5008124843" description="Ig-like domain-containing protein" evidence="2">
    <location>
        <begin position="26"/>
        <end position="593"/>
    </location>
</feature>
<keyword evidence="4" id="KW-1185">Reference proteome</keyword>
<sequence>MHPYTVFHLGLIVILVCQYIQSGWADKIPTFPSDKLTIAEGAGFLAFLNPNGGTELRQSSVVAGVPWIHCSVAVNNVQYSLDSDQIHRIGEKTTVERYDTQRCGIRVKNLQKELEAIWTLYGTDLTGQDSTGVLEVTVTSIKFIDELNVTVSGSASSTTINCPDKDGSRYCRIIDADQAVSESCTKTVDLSQPISHFWCHTMFWGAMTERITKINLIVEENDRDVKATVEETEDHIVLSCQYRSTVSLCRALSEADNRQYMLLDGHLFGRYSAYNTKISKGVCSLEIKKPLAPADVGVWRIYQQLNPTDYTGCVFDVKSKRLAKGRQLIRARGSAIKSSKLELTATDIEIFHDPRSSTTTMIELTCAVPYEIEYCYLSGPSAGDYAPERFDRLKSLGICRFMVANITSGVWACGINDLDGAEDHLTYYNVSVYQKPGRTFTEQLTASSGDREKRLLCRTILDLPIDICRFVDPSGEVHGVSSQMKPSPDARYRYYGKGLREGECGLEIVELRDKDFGRWKCMFKVRGREYEIPMDIVEEAMSVGAIIGISVAATIVLGIIGIFAYRKLNRRYTGPTYTVSSSMTNVSTASHQS</sequence>
<evidence type="ECO:0000256" key="2">
    <source>
        <dbReference type="SAM" id="SignalP"/>
    </source>
</evidence>
<keyword evidence="1" id="KW-0472">Membrane</keyword>
<evidence type="ECO:0008006" key="5">
    <source>
        <dbReference type="Google" id="ProtNLM"/>
    </source>
</evidence>
<dbReference type="AlphaFoldDB" id="A0A182JXP1"/>
<proteinExistence type="predicted"/>
<feature type="transmembrane region" description="Helical" evidence="1">
    <location>
        <begin position="543"/>
        <end position="565"/>
    </location>
</feature>
<name>A0A182JXP1_9DIPT</name>